<dbReference type="SUPFAM" id="SSF47336">
    <property type="entry name" value="ACP-like"/>
    <property type="match status" value="1"/>
</dbReference>
<proteinExistence type="predicted"/>
<dbReference type="InterPro" id="IPR036736">
    <property type="entry name" value="ACP-like_sf"/>
</dbReference>
<organism evidence="2 3">
    <name type="scientific">Steroidobacter gossypii</name>
    <dbReference type="NCBI Taxonomy" id="2805490"/>
    <lineage>
        <taxon>Bacteria</taxon>
        <taxon>Pseudomonadati</taxon>
        <taxon>Pseudomonadota</taxon>
        <taxon>Gammaproteobacteria</taxon>
        <taxon>Steroidobacterales</taxon>
        <taxon>Steroidobacteraceae</taxon>
        <taxon>Steroidobacter</taxon>
    </lineage>
</organism>
<dbReference type="Proteomes" id="UP000661077">
    <property type="component" value="Unassembled WGS sequence"/>
</dbReference>
<dbReference type="NCBIfam" id="NF005502">
    <property type="entry name" value="PRK07117.1"/>
    <property type="match status" value="1"/>
</dbReference>
<feature type="domain" description="Carrier" evidence="1">
    <location>
        <begin position="1"/>
        <end position="79"/>
    </location>
</feature>
<dbReference type="Gene3D" id="1.10.1200.10">
    <property type="entry name" value="ACP-like"/>
    <property type="match status" value="1"/>
</dbReference>
<reference evidence="2 3" key="1">
    <citation type="journal article" date="2021" name="Int. J. Syst. Evol. Microbiol.">
        <title>Steroidobacter gossypii sp. nov., isolated from soil of cotton cropping field.</title>
        <authorList>
            <person name="Huang R."/>
            <person name="Yang S."/>
            <person name="Zhen C."/>
            <person name="Liu W."/>
        </authorList>
    </citation>
    <scope>NUCLEOTIDE SEQUENCE [LARGE SCALE GENOMIC DNA]</scope>
    <source>
        <strain evidence="2 3">S1-65</strain>
    </source>
</reference>
<dbReference type="EMBL" id="JAEVLS010000002">
    <property type="protein sequence ID" value="MBM0104592.1"/>
    <property type="molecule type" value="Genomic_DNA"/>
</dbReference>
<accession>A0ABS1WUD9</accession>
<evidence type="ECO:0000259" key="1">
    <source>
        <dbReference type="PROSITE" id="PS50075"/>
    </source>
</evidence>
<dbReference type="RefSeq" id="WP_203166594.1">
    <property type="nucleotide sequence ID" value="NZ_JAEVLS010000002.1"/>
</dbReference>
<protein>
    <submittedName>
        <fullName evidence="2">Acyl carrier protein</fullName>
    </submittedName>
</protein>
<dbReference type="PROSITE" id="PS50075">
    <property type="entry name" value="CARRIER"/>
    <property type="match status" value="1"/>
</dbReference>
<name>A0ABS1WUD9_9GAMM</name>
<evidence type="ECO:0000313" key="2">
    <source>
        <dbReference type="EMBL" id="MBM0104592.1"/>
    </source>
</evidence>
<sequence>MNQAEIFETIVRHTREVVPALQAHRFTLTDSLRELGANSVDRADIIMMTLESLALRIPLSTMAKAENIGELASIIHARA</sequence>
<evidence type="ECO:0000313" key="3">
    <source>
        <dbReference type="Proteomes" id="UP000661077"/>
    </source>
</evidence>
<keyword evidence="3" id="KW-1185">Reference proteome</keyword>
<gene>
    <name evidence="2" type="ORF">JM946_07525</name>
</gene>
<comment type="caution">
    <text evidence="2">The sequence shown here is derived from an EMBL/GenBank/DDBJ whole genome shotgun (WGS) entry which is preliminary data.</text>
</comment>
<dbReference type="InterPro" id="IPR009081">
    <property type="entry name" value="PP-bd_ACP"/>
</dbReference>
<dbReference type="Pfam" id="PF00550">
    <property type="entry name" value="PP-binding"/>
    <property type="match status" value="1"/>
</dbReference>